<reference evidence="2 3" key="1">
    <citation type="submission" date="2024-10" db="EMBL/GenBank/DDBJ databases">
        <authorList>
            <person name="Sang B.-I."/>
            <person name="Prabhaharan D."/>
        </authorList>
    </citation>
    <scope>NUCLEOTIDE SEQUENCE [LARGE SCALE GENOMIC DNA]</scope>
    <source>
        <strain evidence="2 3">MH</strain>
    </source>
</reference>
<evidence type="ECO:0000256" key="1">
    <source>
        <dbReference type="SAM" id="SignalP"/>
    </source>
</evidence>
<sequence length="197" mass="23022">MKLLKKLAIAACTMTFMVCNLAFAKFVVLDDVHFDKQHSAKNYKIVSVDNGIPTEIRLKAGNYGYTRMTVKQNKKLVYITDLLTEDNIHHMQRVQDQDSGRIFYLLSQFRHATAFGYDPVKGSWQEYINSKNYYAGYDKPHANLIVNKDNELELSFFVFGDGVPNHIYQFFWDNKANWFGYRDLGYYVFKDGKNHKV</sequence>
<comment type="caution">
    <text evidence="2">The sequence shown here is derived from an EMBL/GenBank/DDBJ whole genome shotgun (WGS) entry which is preliminary data.</text>
</comment>
<feature type="chain" id="PRO_5045183869" evidence="1">
    <location>
        <begin position="25"/>
        <end position="197"/>
    </location>
</feature>
<name>A0ABW7DSA4_9FIRM</name>
<evidence type="ECO:0000313" key="3">
    <source>
        <dbReference type="Proteomes" id="UP001605989"/>
    </source>
</evidence>
<evidence type="ECO:0000313" key="2">
    <source>
        <dbReference type="EMBL" id="MFG6273912.1"/>
    </source>
</evidence>
<dbReference type="RefSeq" id="WP_059075717.1">
    <property type="nucleotide sequence ID" value="NZ_CP011940.1"/>
</dbReference>
<keyword evidence="3" id="KW-1185">Reference proteome</keyword>
<protein>
    <submittedName>
        <fullName evidence="2">Uncharacterized protein</fullName>
    </submittedName>
</protein>
<organism evidence="2 3">
    <name type="scientific">Megasphaera hexanoica</name>
    <dbReference type="NCBI Taxonomy" id="1675036"/>
    <lineage>
        <taxon>Bacteria</taxon>
        <taxon>Bacillati</taxon>
        <taxon>Bacillota</taxon>
        <taxon>Negativicutes</taxon>
        <taxon>Veillonellales</taxon>
        <taxon>Veillonellaceae</taxon>
        <taxon>Megasphaera</taxon>
    </lineage>
</organism>
<keyword evidence="1" id="KW-0732">Signal</keyword>
<feature type="signal peptide" evidence="1">
    <location>
        <begin position="1"/>
        <end position="24"/>
    </location>
</feature>
<dbReference type="Proteomes" id="UP001605989">
    <property type="component" value="Unassembled WGS sequence"/>
</dbReference>
<accession>A0ABW7DSA4</accession>
<proteinExistence type="predicted"/>
<gene>
    <name evidence="2" type="ORF">ACGTZG_12020</name>
</gene>
<dbReference type="EMBL" id="JBIEKR010000011">
    <property type="protein sequence ID" value="MFG6273912.1"/>
    <property type="molecule type" value="Genomic_DNA"/>
</dbReference>